<keyword evidence="1" id="KW-0472">Membrane</keyword>
<accession>A0A7W5TPC7</accession>
<keyword evidence="1" id="KW-0812">Transmembrane</keyword>
<dbReference type="EMBL" id="JACIBT010000001">
    <property type="protein sequence ID" value="MBB3666595.1"/>
    <property type="molecule type" value="Genomic_DNA"/>
</dbReference>
<name>A0A7W5TPC7_9MICC</name>
<comment type="caution">
    <text evidence="2">The sequence shown here is derived from an EMBL/GenBank/DDBJ whole genome shotgun (WGS) entry which is preliminary data.</text>
</comment>
<keyword evidence="1" id="KW-1133">Transmembrane helix</keyword>
<dbReference type="RefSeq" id="WP_183357893.1">
    <property type="nucleotide sequence ID" value="NZ_BAABKR010000004.1"/>
</dbReference>
<reference evidence="2 3" key="1">
    <citation type="submission" date="2020-08" db="EMBL/GenBank/DDBJ databases">
        <title>Sequencing the genomes of 1000 actinobacteria strains.</title>
        <authorList>
            <person name="Klenk H.-P."/>
        </authorList>
    </citation>
    <scope>NUCLEOTIDE SEQUENCE [LARGE SCALE GENOMIC DNA]</scope>
    <source>
        <strain evidence="2 3">DSM 28238</strain>
    </source>
</reference>
<gene>
    <name evidence="2" type="ORF">FHX47_000188</name>
</gene>
<evidence type="ECO:0000313" key="3">
    <source>
        <dbReference type="Proteomes" id="UP000547528"/>
    </source>
</evidence>
<protein>
    <submittedName>
        <fullName evidence="2">Uncharacterized protein</fullName>
    </submittedName>
</protein>
<keyword evidence="3" id="KW-1185">Reference proteome</keyword>
<evidence type="ECO:0000256" key="1">
    <source>
        <dbReference type="SAM" id="Phobius"/>
    </source>
</evidence>
<organism evidence="2 3">
    <name type="scientific">Garicola koreensis</name>
    <dbReference type="NCBI Taxonomy" id="1262554"/>
    <lineage>
        <taxon>Bacteria</taxon>
        <taxon>Bacillati</taxon>
        <taxon>Actinomycetota</taxon>
        <taxon>Actinomycetes</taxon>
        <taxon>Micrococcales</taxon>
        <taxon>Micrococcaceae</taxon>
        <taxon>Garicola</taxon>
    </lineage>
</organism>
<evidence type="ECO:0000313" key="2">
    <source>
        <dbReference type="EMBL" id="MBB3666595.1"/>
    </source>
</evidence>
<dbReference type="Proteomes" id="UP000547528">
    <property type="component" value="Unassembled WGS sequence"/>
</dbReference>
<dbReference type="AlphaFoldDB" id="A0A7W5TPC7"/>
<sequence>MPHTLGPRRPRNGNPYHGLTQELYLIFIGVTLVLYALHENTLGFFNEGEPQTHYEVALPW</sequence>
<proteinExistence type="predicted"/>
<feature type="transmembrane region" description="Helical" evidence="1">
    <location>
        <begin position="21"/>
        <end position="38"/>
    </location>
</feature>